<dbReference type="InterPro" id="IPR036097">
    <property type="entry name" value="HisK_dim/P_sf"/>
</dbReference>
<evidence type="ECO:0000256" key="10">
    <source>
        <dbReference type="SAM" id="Phobius"/>
    </source>
</evidence>
<dbReference type="Proteomes" id="UP001149719">
    <property type="component" value="Unassembled WGS sequence"/>
</dbReference>
<evidence type="ECO:0000256" key="7">
    <source>
        <dbReference type="ARBA" id="ARBA00022741"/>
    </source>
</evidence>
<comment type="subcellular location">
    <subcellularLocation>
        <location evidence="2">Cell membrane</location>
        <topology evidence="2">Multi-pass membrane protein</topology>
    </subcellularLocation>
</comment>
<dbReference type="Gene3D" id="3.30.565.10">
    <property type="entry name" value="Histidine kinase-like ATPase, C-terminal domain"/>
    <property type="match status" value="1"/>
</dbReference>
<dbReference type="GO" id="GO:0005524">
    <property type="term" value="F:ATP binding"/>
    <property type="evidence" value="ECO:0007669"/>
    <property type="project" value="UniProtKB-KW"/>
</dbReference>
<dbReference type="EC" id="2.7.13.3" evidence="3"/>
<dbReference type="InterPro" id="IPR003661">
    <property type="entry name" value="HisK_dim/P_dom"/>
</dbReference>
<keyword evidence="10" id="KW-1133">Transmembrane helix</keyword>
<keyword evidence="9 12" id="KW-0067">ATP-binding</keyword>
<name>A0ABT4JTC2_9GAMM</name>
<evidence type="ECO:0000256" key="6">
    <source>
        <dbReference type="ARBA" id="ARBA00022679"/>
    </source>
</evidence>
<dbReference type="EMBL" id="JAPUBN010000013">
    <property type="protein sequence ID" value="MCZ2721643.1"/>
    <property type="molecule type" value="Genomic_DNA"/>
</dbReference>
<evidence type="ECO:0000256" key="2">
    <source>
        <dbReference type="ARBA" id="ARBA00004651"/>
    </source>
</evidence>
<keyword evidence="10" id="KW-0472">Membrane</keyword>
<comment type="caution">
    <text evidence="12">The sequence shown here is derived from an EMBL/GenBank/DDBJ whole genome shotgun (WGS) entry which is preliminary data.</text>
</comment>
<dbReference type="InterPro" id="IPR003594">
    <property type="entry name" value="HATPase_dom"/>
</dbReference>
<dbReference type="SMART" id="SM00388">
    <property type="entry name" value="HisKA"/>
    <property type="match status" value="1"/>
</dbReference>
<feature type="transmembrane region" description="Helical" evidence="10">
    <location>
        <begin position="158"/>
        <end position="177"/>
    </location>
</feature>
<protein>
    <recommendedName>
        <fullName evidence="3">histidine kinase</fullName>
        <ecNumber evidence="3">2.7.13.3</ecNumber>
    </recommendedName>
</protein>
<dbReference type="PANTHER" id="PTHR44936">
    <property type="entry name" value="SENSOR PROTEIN CREC"/>
    <property type="match status" value="1"/>
</dbReference>
<comment type="catalytic activity">
    <reaction evidence="1">
        <text>ATP + protein L-histidine = ADP + protein N-phospho-L-histidine.</text>
        <dbReference type="EC" id="2.7.13.3"/>
    </reaction>
</comment>
<keyword evidence="10" id="KW-0812">Transmembrane</keyword>
<dbReference type="PRINTS" id="PR00344">
    <property type="entry name" value="BCTRLSENSOR"/>
</dbReference>
<keyword evidence="4" id="KW-1003">Cell membrane</keyword>
<evidence type="ECO:0000256" key="8">
    <source>
        <dbReference type="ARBA" id="ARBA00022777"/>
    </source>
</evidence>
<dbReference type="CDD" id="cd00082">
    <property type="entry name" value="HisKA"/>
    <property type="match status" value="1"/>
</dbReference>
<gene>
    <name evidence="12" type="ORF">O1D97_08235</name>
</gene>
<dbReference type="PROSITE" id="PS50109">
    <property type="entry name" value="HIS_KIN"/>
    <property type="match status" value="1"/>
</dbReference>
<proteinExistence type="predicted"/>
<dbReference type="InterPro" id="IPR036890">
    <property type="entry name" value="HATPase_C_sf"/>
</dbReference>
<evidence type="ECO:0000256" key="5">
    <source>
        <dbReference type="ARBA" id="ARBA00022553"/>
    </source>
</evidence>
<dbReference type="PANTHER" id="PTHR44936:SF10">
    <property type="entry name" value="SENSOR PROTEIN RSTB"/>
    <property type="match status" value="1"/>
</dbReference>
<keyword evidence="8" id="KW-0418">Kinase</keyword>
<feature type="domain" description="Histidine kinase" evidence="11">
    <location>
        <begin position="209"/>
        <end position="411"/>
    </location>
</feature>
<keyword evidence="5" id="KW-0597">Phosphoprotein</keyword>
<evidence type="ECO:0000256" key="9">
    <source>
        <dbReference type="ARBA" id="ARBA00022840"/>
    </source>
</evidence>
<evidence type="ECO:0000256" key="1">
    <source>
        <dbReference type="ARBA" id="ARBA00000085"/>
    </source>
</evidence>
<dbReference type="SUPFAM" id="SSF55874">
    <property type="entry name" value="ATPase domain of HSP90 chaperone/DNA topoisomerase II/histidine kinase"/>
    <property type="match status" value="1"/>
</dbReference>
<keyword evidence="13" id="KW-1185">Reference proteome</keyword>
<evidence type="ECO:0000313" key="12">
    <source>
        <dbReference type="EMBL" id="MCZ2721643.1"/>
    </source>
</evidence>
<dbReference type="SUPFAM" id="SSF47384">
    <property type="entry name" value="Homodimeric domain of signal transducing histidine kinase"/>
    <property type="match status" value="1"/>
</dbReference>
<feature type="transmembrane region" description="Helical" evidence="10">
    <location>
        <begin position="120"/>
        <end position="138"/>
    </location>
</feature>
<evidence type="ECO:0000313" key="13">
    <source>
        <dbReference type="Proteomes" id="UP001149719"/>
    </source>
</evidence>
<evidence type="ECO:0000259" key="11">
    <source>
        <dbReference type="PROSITE" id="PS50109"/>
    </source>
</evidence>
<accession>A0ABT4JTC2</accession>
<evidence type="ECO:0000256" key="4">
    <source>
        <dbReference type="ARBA" id="ARBA00022475"/>
    </source>
</evidence>
<dbReference type="InterPro" id="IPR004358">
    <property type="entry name" value="Sig_transdc_His_kin-like_C"/>
</dbReference>
<feature type="transmembrane region" description="Helical" evidence="10">
    <location>
        <begin position="43"/>
        <end position="62"/>
    </location>
</feature>
<organism evidence="12 13">
    <name type="scientific">Marinomonas phaeophyticola</name>
    <dbReference type="NCBI Taxonomy" id="3004091"/>
    <lineage>
        <taxon>Bacteria</taxon>
        <taxon>Pseudomonadati</taxon>
        <taxon>Pseudomonadota</taxon>
        <taxon>Gammaproteobacteria</taxon>
        <taxon>Oceanospirillales</taxon>
        <taxon>Oceanospirillaceae</taxon>
        <taxon>Marinomonas</taxon>
    </lineage>
</organism>
<dbReference type="RefSeq" id="WP_269124577.1">
    <property type="nucleotide sequence ID" value="NZ_JAPUBN010000013.1"/>
</dbReference>
<feature type="transmembrane region" description="Helical" evidence="10">
    <location>
        <begin position="12"/>
        <end position="37"/>
    </location>
</feature>
<sequence length="411" mass="46020">MLNPALEPRHNWRILLQLRAITIVGQAAAILFLFLFFDDYTNVAVMSAVIAIYALINGVLWIQLRNPELPGNTSYFLQLLLDVVELSLMFYFSGGATNPFIFYFLVPVSIAAVVLPLKYVLSLSIICTLAFSVLLNFSQPLPEFDESHMNITLSEWGMWFNFALSALFISTFLNHIVNHMRRQQTWLSRNREQLLQDEQVLAIATHAAGTAHELGTPLNSMKLIVEELIADAEENSQVSEDAYQLKNQIELCSRILRKLSEEATITADLHNENIEAKEYIEEIIEKWRILRPEIELSVDIMDAQSPKIQVDTTLNQALLNLLNNAADANPIDIKLSVRWSKSTVTLTIQDNGPGISNDVLERLGQQLTSTKDGMGIGFFLSNASVSRRGGTVALYPVEEGGTITEITLPVI</sequence>
<dbReference type="Gene3D" id="1.10.287.130">
    <property type="match status" value="1"/>
</dbReference>
<keyword evidence="6" id="KW-0808">Transferase</keyword>
<dbReference type="InterPro" id="IPR005467">
    <property type="entry name" value="His_kinase_dom"/>
</dbReference>
<keyword evidence="7" id="KW-0547">Nucleotide-binding</keyword>
<dbReference type="SMART" id="SM00387">
    <property type="entry name" value="HATPase_c"/>
    <property type="match status" value="1"/>
</dbReference>
<dbReference type="InterPro" id="IPR050980">
    <property type="entry name" value="2C_sensor_his_kinase"/>
</dbReference>
<evidence type="ECO:0000256" key="3">
    <source>
        <dbReference type="ARBA" id="ARBA00012438"/>
    </source>
</evidence>
<dbReference type="Pfam" id="PF02518">
    <property type="entry name" value="HATPase_c"/>
    <property type="match status" value="1"/>
</dbReference>
<reference evidence="12" key="1">
    <citation type="submission" date="2022-12" db="EMBL/GenBank/DDBJ databases">
        <title>Marinomonas 15G1-11 sp. nov, isolated from marine algae.</title>
        <authorList>
            <person name="Butt M."/>
            <person name="Choi D.G."/>
            <person name="Kim J.M."/>
            <person name="Lee J.K."/>
            <person name="Baek J.H."/>
            <person name="Jeon C.O."/>
        </authorList>
    </citation>
    <scope>NUCLEOTIDE SEQUENCE</scope>
    <source>
        <strain evidence="12">15G1-11</strain>
    </source>
</reference>